<dbReference type="InterPro" id="IPR011050">
    <property type="entry name" value="Pectin_lyase_fold/virulence"/>
</dbReference>
<dbReference type="Gene3D" id="2.160.20.10">
    <property type="entry name" value="Single-stranded right-handed beta-helix, Pectin lyase-like"/>
    <property type="match status" value="1"/>
</dbReference>
<dbReference type="InterPro" id="IPR012334">
    <property type="entry name" value="Pectin_lyas_fold"/>
</dbReference>
<evidence type="ECO:0000313" key="4">
    <source>
        <dbReference type="Proteomes" id="UP000282311"/>
    </source>
</evidence>
<evidence type="ECO:0000256" key="1">
    <source>
        <dbReference type="SAM" id="MobiDB-lite"/>
    </source>
</evidence>
<dbReference type="SUPFAM" id="SSF51126">
    <property type="entry name" value="Pectin lyase-like"/>
    <property type="match status" value="1"/>
</dbReference>
<feature type="compositionally biased region" description="Basic and acidic residues" evidence="1">
    <location>
        <begin position="20"/>
        <end position="31"/>
    </location>
</feature>
<feature type="domain" description="Right handed beta helix" evidence="2">
    <location>
        <begin position="283"/>
        <end position="456"/>
    </location>
</feature>
<reference evidence="3 4" key="1">
    <citation type="journal article" date="2007" name="Int. J. Syst. Evol. Microbiol.">
        <title>Paenibacillus ginsengarvi sp. nov., isolated from soil from ginseng cultivation.</title>
        <authorList>
            <person name="Yoon M.H."/>
            <person name="Ten L.N."/>
            <person name="Im W.T."/>
        </authorList>
    </citation>
    <scope>NUCLEOTIDE SEQUENCE [LARGE SCALE GENOMIC DNA]</scope>
    <source>
        <strain evidence="3 4">KCTC 13059</strain>
    </source>
</reference>
<name>A0A3B0CQU5_9BACL</name>
<dbReference type="Pfam" id="PF13229">
    <property type="entry name" value="Beta_helix"/>
    <property type="match status" value="1"/>
</dbReference>
<proteinExistence type="predicted"/>
<sequence length="704" mass="75793">MKSTSIPGCAKPKKRSTRRLPSERQEKENKNRVKQYQTIPWEASKMSDYRQPPLDDQQAVFTAQPSLSPDTDGAFNAPPKLSRRKLLAGFGATGLAATSVMLWNGENGRSVWADVYNDSSRKKHGVPFASGCCFLTTISDLRTLASPDPDIVYYVTDPGQEGFFSYDPLDSASADNTGTVLVSGGGARFKRHLSDVLSASWFGTKGDGVTVNTAAFQAALDAAAGKTLYIPKQHGPYYLTGQLYVASNTTIELESGAIIQAVDTLSRSAPYERLLRLKMVENVVIRGNGATLRMNKAAYTSGEQAHCVDISGSRNVVIENLNCNDSGGDGFYVGVYEVTAGYGACKDIILRDCLADNNRRQGLSVISADGLLVENCRFTNTKGTAPEAGVDLEPNGQSQPLRRIRFKNCLAEGNAGPGFLTALLKPTRLSPLMDVTFEDCTTRGNLYGFTINSAGEGVNAPQGEFRLIDCIAEEAQSSGFWDIGNSSDSLRRTYIRCRAINCQTTQEPDSIYGFSASFVVTCATSKPRVSIGNVEMIDCLSIDTRAIPLVKHGFALKKRSAQKISDVRFFNCTTIGGSQNTYLIDSVAERVTAVNHPQPRQTAAASAAVSYNWLGAAVTNRPAPADITLTLPVPKAEIAYTFIVDAAHRMALQAAAAGDLLTPVGSRSYIACSIPGSTITLRGRADLKWEIVSAVGDWFTDSGV</sequence>
<protein>
    <submittedName>
        <fullName evidence="3">Right-handed parallel beta-helix repeat-containing protein</fullName>
    </submittedName>
</protein>
<dbReference type="PANTHER" id="PTHR31339:SF9">
    <property type="entry name" value="PLASMIN AND FIBRONECTIN-BINDING PROTEIN A"/>
    <property type="match status" value="1"/>
</dbReference>
<evidence type="ECO:0000259" key="2">
    <source>
        <dbReference type="Pfam" id="PF13229"/>
    </source>
</evidence>
<dbReference type="InterPro" id="IPR039448">
    <property type="entry name" value="Beta_helix"/>
</dbReference>
<feature type="region of interest" description="Disordered" evidence="1">
    <location>
        <begin position="1"/>
        <end position="49"/>
    </location>
</feature>
<dbReference type="EMBL" id="RBAH01000002">
    <property type="protein sequence ID" value="RKN86129.1"/>
    <property type="molecule type" value="Genomic_DNA"/>
</dbReference>
<accession>A0A3B0CQU5</accession>
<dbReference type="Proteomes" id="UP000282311">
    <property type="component" value="Unassembled WGS sequence"/>
</dbReference>
<dbReference type="InterPro" id="IPR006626">
    <property type="entry name" value="PbH1"/>
</dbReference>
<evidence type="ECO:0000313" key="3">
    <source>
        <dbReference type="EMBL" id="RKN86129.1"/>
    </source>
</evidence>
<keyword evidence="4" id="KW-1185">Reference proteome</keyword>
<gene>
    <name evidence="3" type="ORF">D7M11_03715</name>
</gene>
<dbReference type="InterPro" id="IPR051801">
    <property type="entry name" value="GH28_Enzymes"/>
</dbReference>
<dbReference type="AlphaFoldDB" id="A0A3B0CQU5"/>
<dbReference type="SMART" id="SM00710">
    <property type="entry name" value="PbH1"/>
    <property type="match status" value="4"/>
</dbReference>
<dbReference type="PANTHER" id="PTHR31339">
    <property type="entry name" value="PECTIN LYASE-RELATED"/>
    <property type="match status" value="1"/>
</dbReference>
<organism evidence="3 4">
    <name type="scientific">Paenibacillus ginsengarvi</name>
    <dbReference type="NCBI Taxonomy" id="400777"/>
    <lineage>
        <taxon>Bacteria</taxon>
        <taxon>Bacillati</taxon>
        <taxon>Bacillota</taxon>
        <taxon>Bacilli</taxon>
        <taxon>Bacillales</taxon>
        <taxon>Paenibacillaceae</taxon>
        <taxon>Paenibacillus</taxon>
    </lineage>
</organism>
<comment type="caution">
    <text evidence="3">The sequence shown here is derived from an EMBL/GenBank/DDBJ whole genome shotgun (WGS) entry which is preliminary data.</text>
</comment>